<dbReference type="InterPro" id="IPR046341">
    <property type="entry name" value="SET_dom_sf"/>
</dbReference>
<dbReference type="HOGENOM" id="CLU_054608_0_1_1"/>
<feature type="domain" description="SET" evidence="1">
    <location>
        <begin position="54"/>
        <end position="176"/>
    </location>
</feature>
<gene>
    <name evidence="2" type="ORF">PAXRUDRAFT_370539</name>
</gene>
<dbReference type="EMBL" id="KN825031">
    <property type="protein sequence ID" value="KIK95629.1"/>
    <property type="molecule type" value="Genomic_DNA"/>
</dbReference>
<proteinExistence type="predicted"/>
<evidence type="ECO:0000313" key="2">
    <source>
        <dbReference type="EMBL" id="KIK95629.1"/>
    </source>
</evidence>
<dbReference type="Gene3D" id="2.170.270.10">
    <property type="entry name" value="SET domain"/>
    <property type="match status" value="1"/>
</dbReference>
<dbReference type="STRING" id="930991.A0A0D0E3S6"/>
<dbReference type="Pfam" id="PF00856">
    <property type="entry name" value="SET"/>
    <property type="match status" value="1"/>
</dbReference>
<dbReference type="PROSITE" id="PS50280">
    <property type="entry name" value="SET"/>
    <property type="match status" value="1"/>
</dbReference>
<dbReference type="AlphaFoldDB" id="A0A0D0E3S6"/>
<dbReference type="SMART" id="SM00317">
    <property type="entry name" value="SET"/>
    <property type="match status" value="1"/>
</dbReference>
<organism evidence="2 3">
    <name type="scientific">Paxillus rubicundulus Ve08.2h10</name>
    <dbReference type="NCBI Taxonomy" id="930991"/>
    <lineage>
        <taxon>Eukaryota</taxon>
        <taxon>Fungi</taxon>
        <taxon>Dikarya</taxon>
        <taxon>Basidiomycota</taxon>
        <taxon>Agaricomycotina</taxon>
        <taxon>Agaricomycetes</taxon>
        <taxon>Agaricomycetidae</taxon>
        <taxon>Boletales</taxon>
        <taxon>Paxilineae</taxon>
        <taxon>Paxillaceae</taxon>
        <taxon>Paxillus</taxon>
    </lineage>
</organism>
<protein>
    <recommendedName>
        <fullName evidence="1">SET domain-containing protein</fullName>
    </recommendedName>
</protein>
<dbReference type="Proteomes" id="UP000054538">
    <property type="component" value="Unassembled WGS sequence"/>
</dbReference>
<dbReference type="InParanoid" id="A0A0D0E3S6"/>
<accession>A0A0D0E3S6</accession>
<evidence type="ECO:0000313" key="3">
    <source>
        <dbReference type="Proteomes" id="UP000054538"/>
    </source>
</evidence>
<dbReference type="InterPro" id="IPR001214">
    <property type="entry name" value="SET_dom"/>
</dbReference>
<dbReference type="OrthoDB" id="5792673at2759"/>
<reference evidence="2 3" key="1">
    <citation type="submission" date="2014-04" db="EMBL/GenBank/DDBJ databases">
        <authorList>
            <consortium name="DOE Joint Genome Institute"/>
            <person name="Kuo A."/>
            <person name="Kohler A."/>
            <person name="Jargeat P."/>
            <person name="Nagy L.G."/>
            <person name="Floudas D."/>
            <person name="Copeland A."/>
            <person name="Barry K.W."/>
            <person name="Cichocki N."/>
            <person name="Veneault-Fourrey C."/>
            <person name="LaButti K."/>
            <person name="Lindquist E.A."/>
            <person name="Lipzen A."/>
            <person name="Lundell T."/>
            <person name="Morin E."/>
            <person name="Murat C."/>
            <person name="Sun H."/>
            <person name="Tunlid A."/>
            <person name="Henrissat B."/>
            <person name="Grigoriev I.V."/>
            <person name="Hibbett D.S."/>
            <person name="Martin F."/>
            <person name="Nordberg H.P."/>
            <person name="Cantor M.N."/>
            <person name="Hua S.X."/>
        </authorList>
    </citation>
    <scope>NUCLEOTIDE SEQUENCE [LARGE SCALE GENOMIC DNA]</scope>
    <source>
        <strain evidence="2 3">Ve08.2h10</strain>
    </source>
</reference>
<name>A0A0D0E3S6_9AGAM</name>
<keyword evidence="3" id="KW-1185">Reference proteome</keyword>
<evidence type="ECO:0000259" key="1">
    <source>
        <dbReference type="PROSITE" id="PS50280"/>
    </source>
</evidence>
<reference evidence="3" key="2">
    <citation type="submission" date="2015-01" db="EMBL/GenBank/DDBJ databases">
        <title>Evolutionary Origins and Diversification of the Mycorrhizal Mutualists.</title>
        <authorList>
            <consortium name="DOE Joint Genome Institute"/>
            <consortium name="Mycorrhizal Genomics Consortium"/>
            <person name="Kohler A."/>
            <person name="Kuo A."/>
            <person name="Nagy L.G."/>
            <person name="Floudas D."/>
            <person name="Copeland A."/>
            <person name="Barry K.W."/>
            <person name="Cichocki N."/>
            <person name="Veneault-Fourrey C."/>
            <person name="LaButti K."/>
            <person name="Lindquist E.A."/>
            <person name="Lipzen A."/>
            <person name="Lundell T."/>
            <person name="Morin E."/>
            <person name="Murat C."/>
            <person name="Riley R."/>
            <person name="Ohm R."/>
            <person name="Sun H."/>
            <person name="Tunlid A."/>
            <person name="Henrissat B."/>
            <person name="Grigoriev I.V."/>
            <person name="Hibbett D.S."/>
            <person name="Martin F."/>
        </authorList>
    </citation>
    <scope>NUCLEOTIDE SEQUENCE [LARGE SCALE GENOMIC DNA]</scope>
    <source>
        <strain evidence="3">Ve08.2h10</strain>
    </source>
</reference>
<sequence>MSARRPPQWPSSVMFITSPRYHYSVPASTRFYLTNGVALPIHPPPPDLNFAVHPVVRIRSISHPAHPARGQYGLFALKKIQPRTHIMDYIGEVHCQDRPNSNYDLSLFRSQDGVNVGIDASVMGNESRFVNDYRGIQGKPNAEFVEYRTAAGELRMSIWSTRDAIKKGEEIVVSYGKSWWLNRNSADPPPTLGGVISPAYAGYHGLG</sequence>
<dbReference type="SUPFAM" id="SSF82199">
    <property type="entry name" value="SET domain"/>
    <property type="match status" value="1"/>
</dbReference>